<protein>
    <submittedName>
        <fullName evidence="1">Uncharacterized protein</fullName>
    </submittedName>
</protein>
<dbReference type="OMA" id="MSSAFHM"/>
<gene>
    <name evidence="1" type="ORF">GLP15_1977</name>
</gene>
<dbReference type="EMBL" id="ACVC01000031">
    <property type="protein sequence ID" value="EFO65409.1"/>
    <property type="molecule type" value="Genomic_DNA"/>
</dbReference>
<evidence type="ECO:0000313" key="1">
    <source>
        <dbReference type="EMBL" id="EFO65409.1"/>
    </source>
</evidence>
<comment type="caution">
    <text evidence="1">The sequence shown here is derived from an EMBL/GenBank/DDBJ whole genome shotgun (WGS) entry which is preliminary data.</text>
</comment>
<dbReference type="VEuPathDB" id="GiardiaDB:GLP15_1977"/>
<reference evidence="1 2" key="1">
    <citation type="journal article" date="2010" name="BMC Genomics">
        <title>Genome analysis and comparative genomics of a Giardia intestinalis assemblage E isolate.</title>
        <authorList>
            <person name="Jerlstrom-Hultqvist J."/>
            <person name="Franzen O."/>
            <person name="Ankarklev J."/>
            <person name="Xu F."/>
            <person name="Nohynkova E."/>
            <person name="Andersson J.O."/>
            <person name="Svard S.G."/>
            <person name="Andersson B."/>
        </authorList>
    </citation>
    <scope>NUCLEOTIDE SEQUENCE [LARGE SCALE GENOMIC DNA]</scope>
    <source>
        <strain evidence="1 2">P15</strain>
    </source>
</reference>
<accession>E1EWK2</accession>
<dbReference type="Proteomes" id="UP000008974">
    <property type="component" value="Unassembled WGS sequence"/>
</dbReference>
<evidence type="ECO:0000313" key="2">
    <source>
        <dbReference type="Proteomes" id="UP000008974"/>
    </source>
</evidence>
<dbReference type="AlphaFoldDB" id="E1EWK2"/>
<organism evidence="1 2">
    <name type="scientific">Giardia intestinalis (strain P15)</name>
    <name type="common">Giardia lamblia</name>
    <dbReference type="NCBI Taxonomy" id="658858"/>
    <lineage>
        <taxon>Eukaryota</taxon>
        <taxon>Metamonada</taxon>
        <taxon>Diplomonadida</taxon>
        <taxon>Hexamitidae</taxon>
        <taxon>Giardiinae</taxon>
        <taxon>Giardia</taxon>
    </lineage>
</organism>
<name>E1EWK2_GIAIA</name>
<proteinExistence type="predicted"/>
<dbReference type="OrthoDB" id="10253564at2759"/>
<sequence length="766" mass="85773">MKQKQVRVLTVRDSCLFPPQICNEVYTRQSDLAPEAPFCVSTFSATLGPEFNDTGTVAGVLTTYVLPEAGASLYVAVLGNCHTLGKTFDPLLPYYYNGGVTRENIEFVHEQQLEEEGNRFTWQCFCFRGDTLPLGTLHPALNSLTSSCPSSPEGKRIMLYGVTWTMSTLETIHNICLKPVPRLILSNDSPALHLSVTLMDKRVESLRLIPLPVFVSRYQSWITCTLIPPSLRPAHCPSPSSSASHISITSDENSTPTHSESDLVNLIISRFSPIQALCRQKSHYGNEIFAMFTPTILPAGRTDFLRNTCMFPGQGLSYEDSGIGVTVGSFYIYERFPHSIGAVRLGFEHYEGSSDGTITYLGLAKTTPPYTELDLPTEVCLVVTYVYAAPDSSPAVQASSSNYRHIRYYNVRDPFTYMSSAFHMPFLLRNKTGDIEPELLRANQRKLFLELHRPLYGAHSGGTFFLFKLAKAAGVVSIVLPFFTGKLQSPNKTYPRYKSQLTYYPICASGTVAGYSALSFLKSDVAVGLVDTKSSINLNLIQFLLECVESVTYKQRDRLVFSVILYRLLPRPFGAYCLDLGATCIPRASEAPDTQTYPDCAIFYTSLLSSPSNQDDCHCYKRAGVGKYYQEQLNIPRPWTYFAQIGTKEIRWNTGYGRPLPNSADPAAYVLEEHFYIKTSLYPYIPTSPNYYILILADLLSNLQSVEPDEQQQANLKLFMETYINTIIVATEFTKAKISANARQYLLALHEFAIQEDSSMIVYHKK</sequence>